<reference evidence="2 3" key="1">
    <citation type="submission" date="2013-09" db="EMBL/GenBank/DDBJ databases">
        <title>Genome sequencing of Arenimonas composti.</title>
        <authorList>
            <person name="Chen F."/>
            <person name="Wang G."/>
        </authorList>
    </citation>
    <scope>NUCLEOTIDE SEQUENCE [LARGE SCALE GENOMIC DNA]</scope>
    <source>
        <strain evidence="2 3">TR7-09</strain>
    </source>
</reference>
<organism evidence="2 3">
    <name type="scientific">Arenimonas composti TR7-09 = DSM 18010</name>
    <dbReference type="NCBI Taxonomy" id="1121013"/>
    <lineage>
        <taxon>Bacteria</taxon>
        <taxon>Pseudomonadati</taxon>
        <taxon>Pseudomonadota</taxon>
        <taxon>Gammaproteobacteria</taxon>
        <taxon>Lysobacterales</taxon>
        <taxon>Lysobacteraceae</taxon>
        <taxon>Arenimonas</taxon>
    </lineage>
</organism>
<evidence type="ECO:0000256" key="1">
    <source>
        <dbReference type="SAM" id="MobiDB-lite"/>
    </source>
</evidence>
<evidence type="ECO:0000313" key="2">
    <source>
        <dbReference type="EMBL" id="KFN49272.1"/>
    </source>
</evidence>
<dbReference type="InterPro" id="IPR013382">
    <property type="entry name" value="CRISPR-assoc_prot_Cse2"/>
</dbReference>
<evidence type="ECO:0000313" key="3">
    <source>
        <dbReference type="Proteomes" id="UP000029391"/>
    </source>
</evidence>
<dbReference type="InterPro" id="IPR038287">
    <property type="entry name" value="Cse2_sf"/>
</dbReference>
<gene>
    <name evidence="2" type="ORF">P873_11540</name>
</gene>
<dbReference type="RefSeq" id="WP_026816677.1">
    <property type="nucleotide sequence ID" value="NZ_AUFF01000002.1"/>
</dbReference>
<dbReference type="NCBIfam" id="TIGR02548">
    <property type="entry name" value="casB_cse2"/>
    <property type="match status" value="1"/>
</dbReference>
<dbReference type="Proteomes" id="UP000029391">
    <property type="component" value="Unassembled WGS sequence"/>
</dbReference>
<feature type="region of interest" description="Disordered" evidence="1">
    <location>
        <begin position="70"/>
        <end position="98"/>
    </location>
</feature>
<dbReference type="STRING" id="1121013.GCA_000426365_01350"/>
<name>A0A091BCK8_9GAMM</name>
<comment type="caution">
    <text evidence="2">The sequence shown here is derived from an EMBL/GenBank/DDBJ whole genome shotgun (WGS) entry which is preliminary data.</text>
</comment>
<dbReference type="AlphaFoldDB" id="A0A091BCK8"/>
<keyword evidence="3" id="KW-1185">Reference proteome</keyword>
<dbReference type="Pfam" id="PF09485">
    <property type="entry name" value="CRISPR_Cse2"/>
    <property type="match status" value="1"/>
</dbReference>
<dbReference type="Gene3D" id="1.10.520.40">
    <property type="entry name" value="CRISPR-associated protein Cse2"/>
    <property type="match status" value="1"/>
</dbReference>
<sequence length="175" mass="19072">MKQAIQAIESNGALRSALRRAVRCGDAVGHRAVDSFGAELQRQLRPRRLPDDVADAGMILLAQSKVDRTSPAVAEVPPPGELARHLGEPLGGGPDEPRRRLSALRFQRLLRASDSDDRLQLLRRAMALLPAKVHPLSVLEAWLDLHDEGGRRRFARAYFNSSTGDAPATSDDVSA</sequence>
<accession>A0A091BCK8</accession>
<proteinExistence type="predicted"/>
<dbReference type="EMBL" id="AWXU01000038">
    <property type="protein sequence ID" value="KFN49272.1"/>
    <property type="molecule type" value="Genomic_DNA"/>
</dbReference>
<evidence type="ECO:0008006" key="4">
    <source>
        <dbReference type="Google" id="ProtNLM"/>
    </source>
</evidence>
<protein>
    <recommendedName>
        <fullName evidence="4">CRISPR-associated protein Cse2</fullName>
    </recommendedName>
</protein>